<dbReference type="Proteomes" id="UP001432322">
    <property type="component" value="Unassembled WGS sequence"/>
</dbReference>
<dbReference type="GO" id="GO:0007169">
    <property type="term" value="P:cell surface receptor protein tyrosine kinase signaling pathway"/>
    <property type="evidence" value="ECO:0007669"/>
    <property type="project" value="TreeGrafter"/>
</dbReference>
<feature type="non-terminal residue" evidence="6">
    <location>
        <position position="308"/>
    </location>
</feature>
<dbReference type="Gene3D" id="1.10.510.10">
    <property type="entry name" value="Transferase(Phosphotransferase) domain 1"/>
    <property type="match status" value="1"/>
</dbReference>
<dbReference type="FunFam" id="1.10.510.10:FF:000994">
    <property type="entry name" value="Hypoxia Inhibited Receptor tyrosine kinase"/>
    <property type="match status" value="1"/>
</dbReference>
<dbReference type="GO" id="GO:0005524">
    <property type="term" value="F:ATP binding"/>
    <property type="evidence" value="ECO:0007669"/>
    <property type="project" value="UniProtKB-KW"/>
</dbReference>
<dbReference type="InterPro" id="IPR001245">
    <property type="entry name" value="Ser-Thr/Tyr_kinase_cat_dom"/>
</dbReference>
<dbReference type="InterPro" id="IPR008266">
    <property type="entry name" value="Tyr_kinase_AS"/>
</dbReference>
<dbReference type="SUPFAM" id="SSF56112">
    <property type="entry name" value="Protein kinase-like (PK-like)"/>
    <property type="match status" value="1"/>
</dbReference>
<evidence type="ECO:0000256" key="1">
    <source>
        <dbReference type="PIRSR" id="PIRSR000615-1"/>
    </source>
</evidence>
<dbReference type="InterPro" id="IPR011009">
    <property type="entry name" value="Kinase-like_dom_sf"/>
</dbReference>
<comment type="caution">
    <text evidence="6">The sequence shown here is derived from an EMBL/GenBank/DDBJ whole genome shotgun (WGS) entry which is preliminary data.</text>
</comment>
<feature type="site" description="Important for interaction with phosphotyrosine-binding proteins" evidence="4">
    <location>
        <position position="252"/>
    </location>
</feature>
<feature type="binding site" evidence="2">
    <location>
        <position position="113"/>
    </location>
    <ligand>
        <name>ATP</name>
        <dbReference type="ChEBI" id="CHEBI:30616"/>
    </ligand>
</feature>
<dbReference type="InterPro" id="IPR020635">
    <property type="entry name" value="Tyr_kinase_cat_dom"/>
</dbReference>
<sequence>MLHETADRTADLAFREEIALMKNLGYHERLVNMLACVTESSPPMLVIEYCCKGDLLGHMKKCRNYMLELRDFSVLDYTQIITEKQQFLFAVQIAYGLEYLSKRGYVHRDIAARNILVDHNDCMKIGDFGLCRKLEENQDLYLTRGGRLPLKWMSPEALRDYEMSTVSDVWSYGVLLFEIVTLGGSPYANWSLAEILPRLEAGERMARPDNCPDSLYGIMMECWCMRPAQRPNFTQLRTDVAQALDKIENHYYYLQLDREQHYYHIGSEHDQSVPEEIIFRNARLNRQSHSAHGLDEVVEIQQSVPRVS</sequence>
<keyword evidence="3" id="KW-0479">Metal-binding</keyword>
<dbReference type="PIRSF" id="PIRSF000615">
    <property type="entry name" value="TyrPK_CSF1-R"/>
    <property type="match status" value="1"/>
</dbReference>
<gene>
    <name evidence="6" type="ORF">PFISCL1PPCAC_17886</name>
</gene>
<dbReference type="CDD" id="cd00192">
    <property type="entry name" value="PTKc"/>
    <property type="match status" value="1"/>
</dbReference>
<dbReference type="PROSITE" id="PS00109">
    <property type="entry name" value="PROTEIN_KINASE_TYR"/>
    <property type="match status" value="1"/>
</dbReference>
<evidence type="ECO:0000313" key="6">
    <source>
        <dbReference type="EMBL" id="GMT26589.1"/>
    </source>
</evidence>
<feature type="domain" description="Protein kinase" evidence="5">
    <location>
        <begin position="1"/>
        <end position="253"/>
    </location>
</feature>
<organism evidence="6 7">
    <name type="scientific">Pristionchus fissidentatus</name>
    <dbReference type="NCBI Taxonomy" id="1538716"/>
    <lineage>
        <taxon>Eukaryota</taxon>
        <taxon>Metazoa</taxon>
        <taxon>Ecdysozoa</taxon>
        <taxon>Nematoda</taxon>
        <taxon>Chromadorea</taxon>
        <taxon>Rhabditida</taxon>
        <taxon>Rhabditina</taxon>
        <taxon>Diplogasteromorpha</taxon>
        <taxon>Diplogasteroidea</taxon>
        <taxon>Neodiplogasteridae</taxon>
        <taxon>Pristionchus</taxon>
    </lineage>
</organism>
<accession>A0AAV5W9T7</accession>
<dbReference type="AlphaFoldDB" id="A0AAV5W9T7"/>
<keyword evidence="2" id="KW-0067">ATP-binding</keyword>
<dbReference type="SMART" id="SM00219">
    <property type="entry name" value="TyrKc"/>
    <property type="match status" value="1"/>
</dbReference>
<evidence type="ECO:0000256" key="4">
    <source>
        <dbReference type="PIRSR" id="PIRSR000615-4"/>
    </source>
</evidence>
<feature type="binding site" evidence="3">
    <location>
        <position position="114"/>
    </location>
    <ligand>
        <name>Mg(2+)</name>
        <dbReference type="ChEBI" id="CHEBI:18420"/>
    </ligand>
</feature>
<dbReference type="Gene3D" id="3.30.200.20">
    <property type="entry name" value="Phosphorylase Kinase, domain 1"/>
    <property type="match status" value="1"/>
</dbReference>
<evidence type="ECO:0000259" key="5">
    <source>
        <dbReference type="PROSITE" id="PS50011"/>
    </source>
</evidence>
<keyword evidence="7" id="KW-1185">Reference proteome</keyword>
<feature type="active site" description="Proton acceptor" evidence="1">
    <location>
        <position position="109"/>
    </location>
</feature>
<feature type="binding site" evidence="3">
    <location>
        <position position="127"/>
    </location>
    <ligand>
        <name>Mg(2+)</name>
        <dbReference type="ChEBI" id="CHEBI:18420"/>
    </ligand>
</feature>
<reference evidence="6" key="1">
    <citation type="submission" date="2023-10" db="EMBL/GenBank/DDBJ databases">
        <title>Genome assembly of Pristionchus species.</title>
        <authorList>
            <person name="Yoshida K."/>
            <person name="Sommer R.J."/>
        </authorList>
    </citation>
    <scope>NUCLEOTIDE SEQUENCE</scope>
    <source>
        <strain evidence="6">RS5133</strain>
    </source>
</reference>
<name>A0AAV5W9T7_9BILA</name>
<protein>
    <recommendedName>
        <fullName evidence="5">Protein kinase domain-containing protein</fullName>
    </recommendedName>
</protein>
<dbReference type="InterPro" id="IPR050122">
    <property type="entry name" value="RTK"/>
</dbReference>
<dbReference type="PANTHER" id="PTHR24416">
    <property type="entry name" value="TYROSINE-PROTEIN KINASE RECEPTOR"/>
    <property type="match status" value="1"/>
</dbReference>
<dbReference type="GO" id="GO:0043235">
    <property type="term" value="C:receptor complex"/>
    <property type="evidence" value="ECO:0007669"/>
    <property type="project" value="TreeGrafter"/>
</dbReference>
<dbReference type="EMBL" id="BTSY01000005">
    <property type="protein sequence ID" value="GMT26589.1"/>
    <property type="molecule type" value="Genomic_DNA"/>
</dbReference>
<evidence type="ECO:0000256" key="2">
    <source>
        <dbReference type="PIRSR" id="PIRSR000615-2"/>
    </source>
</evidence>
<keyword evidence="3" id="KW-0460">Magnesium</keyword>
<evidence type="ECO:0000313" key="7">
    <source>
        <dbReference type="Proteomes" id="UP001432322"/>
    </source>
</evidence>
<proteinExistence type="predicted"/>
<dbReference type="Pfam" id="PF07714">
    <property type="entry name" value="PK_Tyr_Ser-Thr"/>
    <property type="match status" value="1"/>
</dbReference>
<evidence type="ECO:0000256" key="3">
    <source>
        <dbReference type="PIRSR" id="PIRSR000615-3"/>
    </source>
</evidence>
<dbReference type="PROSITE" id="PS50011">
    <property type="entry name" value="PROTEIN_KINASE_DOM"/>
    <property type="match status" value="1"/>
</dbReference>
<dbReference type="InterPro" id="IPR000719">
    <property type="entry name" value="Prot_kinase_dom"/>
</dbReference>
<dbReference type="GO" id="GO:0004714">
    <property type="term" value="F:transmembrane receptor protein tyrosine kinase activity"/>
    <property type="evidence" value="ECO:0007669"/>
    <property type="project" value="TreeGrafter"/>
</dbReference>
<dbReference type="PANTHER" id="PTHR24416:SF583">
    <property type="entry name" value="RECEPTOR PROTEIN-TYROSINE KINASE"/>
    <property type="match status" value="1"/>
</dbReference>
<dbReference type="PRINTS" id="PR00109">
    <property type="entry name" value="TYRKINASE"/>
</dbReference>
<keyword evidence="2" id="KW-0547">Nucleotide-binding</keyword>
<dbReference type="GO" id="GO:0046872">
    <property type="term" value="F:metal ion binding"/>
    <property type="evidence" value="ECO:0007669"/>
    <property type="project" value="UniProtKB-KW"/>
</dbReference>
<dbReference type="GO" id="GO:0005886">
    <property type="term" value="C:plasma membrane"/>
    <property type="evidence" value="ECO:0007669"/>
    <property type="project" value="TreeGrafter"/>
</dbReference>